<feature type="transmembrane region" description="Helical" evidence="2">
    <location>
        <begin position="63"/>
        <end position="81"/>
    </location>
</feature>
<keyword evidence="4" id="KW-1185">Reference proteome</keyword>
<sequence>MANTRDKHNKSHTQDRGPQMAASLTRSRVHSQAKEKQAQRHDSNVTTCHTATDQKKLLLLPMIPLQLVAGGLGLGLGIMGLSKPFMGAAREANQFPSLFRPKNVTLERVQWISSSGSGPKKREEKDEENEKKDKDEKKEDQSKKKKEDQSKKKKEMKRRRPPRPRIPKVKDDSSSSSHSDNESSSSLSDSESSSKDA</sequence>
<feature type="region of interest" description="Disordered" evidence="1">
    <location>
        <begin position="110"/>
        <end position="197"/>
    </location>
</feature>
<gene>
    <name evidence="3" type="ORF">RCOM_1691460</name>
</gene>
<evidence type="ECO:0000256" key="2">
    <source>
        <dbReference type="SAM" id="Phobius"/>
    </source>
</evidence>
<feature type="compositionally biased region" description="Basic and acidic residues" evidence="1">
    <location>
        <begin position="120"/>
        <end position="150"/>
    </location>
</feature>
<evidence type="ECO:0000313" key="3">
    <source>
        <dbReference type="EMBL" id="EEF51331.1"/>
    </source>
</evidence>
<feature type="region of interest" description="Disordered" evidence="1">
    <location>
        <begin position="1"/>
        <end position="48"/>
    </location>
</feature>
<dbReference type="AlphaFoldDB" id="B9RCR0"/>
<feature type="compositionally biased region" description="Basic residues" evidence="1">
    <location>
        <begin position="151"/>
        <end position="167"/>
    </location>
</feature>
<feature type="compositionally biased region" description="Basic and acidic residues" evidence="1">
    <location>
        <begin position="32"/>
        <end position="43"/>
    </location>
</feature>
<evidence type="ECO:0000256" key="1">
    <source>
        <dbReference type="SAM" id="MobiDB-lite"/>
    </source>
</evidence>
<dbReference type="Proteomes" id="UP000008311">
    <property type="component" value="Unassembled WGS sequence"/>
</dbReference>
<name>B9RCR0_RICCO</name>
<keyword evidence="2" id="KW-0812">Transmembrane</keyword>
<feature type="compositionally biased region" description="Low complexity" evidence="1">
    <location>
        <begin position="174"/>
        <end position="191"/>
    </location>
</feature>
<evidence type="ECO:0000313" key="4">
    <source>
        <dbReference type="Proteomes" id="UP000008311"/>
    </source>
</evidence>
<organism evidence="3 4">
    <name type="scientific">Ricinus communis</name>
    <name type="common">Castor bean</name>
    <dbReference type="NCBI Taxonomy" id="3988"/>
    <lineage>
        <taxon>Eukaryota</taxon>
        <taxon>Viridiplantae</taxon>
        <taxon>Streptophyta</taxon>
        <taxon>Embryophyta</taxon>
        <taxon>Tracheophyta</taxon>
        <taxon>Spermatophyta</taxon>
        <taxon>Magnoliopsida</taxon>
        <taxon>eudicotyledons</taxon>
        <taxon>Gunneridae</taxon>
        <taxon>Pentapetalae</taxon>
        <taxon>rosids</taxon>
        <taxon>fabids</taxon>
        <taxon>Malpighiales</taxon>
        <taxon>Euphorbiaceae</taxon>
        <taxon>Acalyphoideae</taxon>
        <taxon>Acalypheae</taxon>
        <taxon>Ricinus</taxon>
    </lineage>
</organism>
<dbReference type="EMBL" id="EQ973774">
    <property type="protein sequence ID" value="EEF51331.1"/>
    <property type="molecule type" value="Genomic_DNA"/>
</dbReference>
<keyword evidence="2" id="KW-1133">Transmembrane helix</keyword>
<protein>
    <submittedName>
        <fullName evidence="3">Uncharacterized protein</fullName>
    </submittedName>
</protein>
<dbReference type="InParanoid" id="B9RCR0"/>
<reference evidence="4" key="1">
    <citation type="journal article" date="2010" name="Nat. Biotechnol.">
        <title>Draft genome sequence of the oilseed species Ricinus communis.</title>
        <authorList>
            <person name="Chan A.P."/>
            <person name="Crabtree J."/>
            <person name="Zhao Q."/>
            <person name="Lorenzi H."/>
            <person name="Orvis J."/>
            <person name="Puiu D."/>
            <person name="Melake-Berhan A."/>
            <person name="Jones K.M."/>
            <person name="Redman J."/>
            <person name="Chen G."/>
            <person name="Cahoon E.B."/>
            <person name="Gedil M."/>
            <person name="Stanke M."/>
            <person name="Haas B.J."/>
            <person name="Wortman J.R."/>
            <person name="Fraser-Liggett C.M."/>
            <person name="Ravel J."/>
            <person name="Rabinowicz P.D."/>
        </authorList>
    </citation>
    <scope>NUCLEOTIDE SEQUENCE [LARGE SCALE GENOMIC DNA]</scope>
    <source>
        <strain evidence="4">cv. Hale</strain>
    </source>
</reference>
<proteinExistence type="predicted"/>
<accession>B9RCR0</accession>
<keyword evidence="2" id="KW-0472">Membrane</keyword>